<evidence type="ECO:0008006" key="2">
    <source>
        <dbReference type="Google" id="ProtNLM"/>
    </source>
</evidence>
<dbReference type="Pfam" id="PF06240">
    <property type="entry name" value="COXG"/>
    <property type="match status" value="1"/>
</dbReference>
<accession>A0A455T3J9</accession>
<proteinExistence type="predicted"/>
<reference evidence="1" key="1">
    <citation type="submission" date="2018-12" db="EMBL/GenBank/DDBJ databases">
        <title>Novel natural products biosynthetic potential of the class Ktedonobacteria.</title>
        <authorList>
            <person name="Zheng Y."/>
            <person name="Saitou A."/>
            <person name="Wang C.M."/>
            <person name="Toyoda A."/>
            <person name="Minakuchi Y."/>
            <person name="Sekiguchi Y."/>
            <person name="Ueda K."/>
            <person name="Takano H."/>
            <person name="Sakai Y."/>
            <person name="Yokota A."/>
            <person name="Yabe S."/>
        </authorList>
    </citation>
    <scope>NUCLEOTIDE SEQUENCE</scope>
    <source>
        <strain evidence="1">A3-2</strain>
    </source>
</reference>
<protein>
    <recommendedName>
        <fullName evidence="2">Carbon monoxide dehydrogenase subunit G</fullName>
    </recommendedName>
</protein>
<dbReference type="EMBL" id="AP019377">
    <property type="protein sequence ID" value="BBH94498.1"/>
    <property type="molecule type" value="Genomic_DNA"/>
</dbReference>
<evidence type="ECO:0000313" key="1">
    <source>
        <dbReference type="EMBL" id="BBH94498.1"/>
    </source>
</evidence>
<dbReference type="AlphaFoldDB" id="A0A455T3J9"/>
<sequence>MDVEGAYTLQATPEEVWKCLMDQQILRQALPGVEHLEALGENRYAIRLVVRQAPLRGSYEGIVTISDQEYPHCYRITVEGESRHGPVRGEGWVRLLRREHNTVVSYQGVLNVGRAGLLPTPVLRGTTKMLIQQFFLGLADQLRVMRPPEIEESAELAAQANRTGAQCQTPAWQPRAAAAGESGLQRGPATPLHTLVRRLHLGGGDPQAEERWVQAIRRTAMLAALLLLVWVGTKLPRR</sequence>
<dbReference type="PANTHER" id="PTHR38588:SF1">
    <property type="entry name" value="BLL0334 PROTEIN"/>
    <property type="match status" value="1"/>
</dbReference>
<dbReference type="SUPFAM" id="SSF55961">
    <property type="entry name" value="Bet v1-like"/>
    <property type="match status" value="1"/>
</dbReference>
<name>A0A455T3J9_9CHLR</name>
<dbReference type="Gene3D" id="3.30.530.20">
    <property type="match status" value="1"/>
</dbReference>
<dbReference type="CDD" id="cd05018">
    <property type="entry name" value="CoxG"/>
    <property type="match status" value="1"/>
</dbReference>
<gene>
    <name evidence="1" type="ORF">KTA_26970</name>
</gene>
<organism evidence="1">
    <name type="scientific">Thermogemmatispora argillosa</name>
    <dbReference type="NCBI Taxonomy" id="2045280"/>
    <lineage>
        <taxon>Bacteria</taxon>
        <taxon>Bacillati</taxon>
        <taxon>Chloroflexota</taxon>
        <taxon>Ktedonobacteria</taxon>
        <taxon>Thermogemmatisporales</taxon>
        <taxon>Thermogemmatisporaceae</taxon>
        <taxon>Thermogemmatispora</taxon>
    </lineage>
</organism>
<dbReference type="InterPro" id="IPR023393">
    <property type="entry name" value="START-like_dom_sf"/>
</dbReference>
<dbReference type="PANTHER" id="PTHR38588">
    <property type="entry name" value="BLL0334 PROTEIN"/>
    <property type="match status" value="1"/>
</dbReference>
<dbReference type="InterPro" id="IPR010419">
    <property type="entry name" value="CO_DH_gsu"/>
</dbReference>